<dbReference type="InterPro" id="IPR001466">
    <property type="entry name" value="Beta-lactam-related"/>
</dbReference>
<dbReference type="InterPro" id="IPR012338">
    <property type="entry name" value="Beta-lactam/transpept-like"/>
</dbReference>
<evidence type="ECO:0000313" key="4">
    <source>
        <dbReference type="EMBL" id="GIP17438.1"/>
    </source>
</evidence>
<sequence length="463" mass="52602">MIAAKKERIAQLSELIGHVREQAAFNGVILVAEQGKPLLSEAIGNAEFSKEGVRPLTTDSMFELASVSKPITALAIVRLQQLGKLQWDDPVSRWLPELPYPGITVRHLLTHTSGLPDYMELFAKKWDPAIIATNEDVLQMLATHRPESLFAPNDSWMYSNTGYVLLAILVERISGQSYADFLSEQLFQPLGMTRSLVYNRRVDPDLVPKDYAWGYVYRLERGGYVLPDEVAELNYVYYLDGLQGDGMVNSTAGDLLRLDRALYDDEFISSQLREAMFGPVVLNNGETFDYGFGWLTEQHNQLGKVIWHSGGWPGYATMFKRYVDHDATLILLQNGEREYAYTEQVIQSIEQILAGEQFELPRQVALPKIVPLAPEEYEPFLGKYRFSLEQGKSLIAEVYVEQDQLYMKLDNGMVLSLLPISSVRFYEQQTATELEFSAVESSPSSRLIWYEHEKENVAERVEA</sequence>
<evidence type="ECO:0000313" key="5">
    <source>
        <dbReference type="Proteomes" id="UP000683139"/>
    </source>
</evidence>
<reference evidence="4" key="1">
    <citation type="submission" date="2021-03" db="EMBL/GenBank/DDBJ databases">
        <title>Antimicrobial resistance genes in bacteria isolated from Japanese honey, and their potential for conferring macrolide and lincosamide resistance in the American foulbrood pathogen Paenibacillus larvae.</title>
        <authorList>
            <person name="Okamoto M."/>
            <person name="Kumagai M."/>
            <person name="Kanamori H."/>
            <person name="Takamatsu D."/>
        </authorList>
    </citation>
    <scope>NUCLEOTIDE SEQUENCE</scope>
    <source>
        <strain evidence="4">J40TS1</strain>
    </source>
</reference>
<keyword evidence="2" id="KW-0472">Membrane</keyword>
<dbReference type="AlphaFoldDB" id="A0A920CZG2"/>
<dbReference type="Gene3D" id="3.40.710.10">
    <property type="entry name" value="DD-peptidase/beta-lactamase superfamily"/>
    <property type="match status" value="1"/>
</dbReference>
<dbReference type="PANTHER" id="PTHR46825">
    <property type="entry name" value="D-ALANYL-D-ALANINE-CARBOXYPEPTIDASE/ENDOPEPTIDASE AMPH"/>
    <property type="match status" value="1"/>
</dbReference>
<feature type="domain" description="Beta-lactamase-related" evidence="3">
    <location>
        <begin position="17"/>
        <end position="338"/>
    </location>
</feature>
<dbReference type="PANTHER" id="PTHR46825:SF11">
    <property type="entry name" value="PENICILLIN-BINDING PROTEIN 4"/>
    <property type="match status" value="1"/>
</dbReference>
<evidence type="ECO:0000256" key="2">
    <source>
        <dbReference type="ARBA" id="ARBA00023136"/>
    </source>
</evidence>
<comment type="caution">
    <text evidence="4">The sequence shown here is derived from an EMBL/GenBank/DDBJ whole genome shotgun (WGS) entry which is preliminary data.</text>
</comment>
<evidence type="ECO:0000259" key="3">
    <source>
        <dbReference type="Pfam" id="PF00144"/>
    </source>
</evidence>
<protein>
    <submittedName>
        <fullName evidence="4">Penicillin-binding protein 4</fullName>
    </submittedName>
</protein>
<dbReference type="RefSeq" id="WP_213516731.1">
    <property type="nucleotide sequence ID" value="NZ_BOSE01000005.1"/>
</dbReference>
<keyword evidence="5" id="KW-1185">Reference proteome</keyword>
<proteinExistence type="predicted"/>
<name>A0A920CZG2_9BACL</name>
<dbReference type="GO" id="GO:0016020">
    <property type="term" value="C:membrane"/>
    <property type="evidence" value="ECO:0007669"/>
    <property type="project" value="UniProtKB-SubCell"/>
</dbReference>
<comment type="subcellular location">
    <subcellularLocation>
        <location evidence="1">Membrane</location>
    </subcellularLocation>
</comment>
<dbReference type="SUPFAM" id="SSF56601">
    <property type="entry name" value="beta-lactamase/transpeptidase-like"/>
    <property type="match status" value="1"/>
</dbReference>
<dbReference type="Proteomes" id="UP000683139">
    <property type="component" value="Unassembled WGS sequence"/>
</dbReference>
<evidence type="ECO:0000256" key="1">
    <source>
        <dbReference type="ARBA" id="ARBA00004370"/>
    </source>
</evidence>
<accession>A0A920CZG2</accession>
<dbReference type="InterPro" id="IPR050491">
    <property type="entry name" value="AmpC-like"/>
</dbReference>
<organism evidence="4 5">
    <name type="scientific">Paenibacillus montaniterrae</name>
    <dbReference type="NCBI Taxonomy" id="429341"/>
    <lineage>
        <taxon>Bacteria</taxon>
        <taxon>Bacillati</taxon>
        <taxon>Bacillota</taxon>
        <taxon>Bacilli</taxon>
        <taxon>Bacillales</taxon>
        <taxon>Paenibacillaceae</taxon>
        <taxon>Paenibacillus</taxon>
    </lineage>
</organism>
<dbReference type="EMBL" id="BOSE01000005">
    <property type="protein sequence ID" value="GIP17438.1"/>
    <property type="molecule type" value="Genomic_DNA"/>
</dbReference>
<gene>
    <name evidence="4" type="primary">pbpE</name>
    <name evidence="4" type="ORF">J40TS1_30800</name>
</gene>
<dbReference type="Pfam" id="PF00144">
    <property type="entry name" value="Beta-lactamase"/>
    <property type="match status" value="1"/>
</dbReference>